<dbReference type="AlphaFoldDB" id="A0AAD3MEE8"/>
<dbReference type="InterPro" id="IPR045346">
    <property type="entry name" value="Ermin"/>
</dbReference>
<feature type="compositionally biased region" description="Polar residues" evidence="1">
    <location>
        <begin position="28"/>
        <end position="39"/>
    </location>
</feature>
<feature type="region of interest" description="Disordered" evidence="1">
    <location>
        <begin position="1"/>
        <end position="43"/>
    </location>
</feature>
<evidence type="ECO:0000313" key="2">
    <source>
        <dbReference type="EMBL" id="GLD52055.1"/>
    </source>
</evidence>
<dbReference type="GO" id="GO:0007015">
    <property type="term" value="P:actin filament organization"/>
    <property type="evidence" value="ECO:0007669"/>
    <property type="project" value="InterPro"/>
</dbReference>
<name>A0AAD3MEE8_LATJO</name>
<feature type="compositionally biased region" description="Low complexity" evidence="1">
    <location>
        <begin position="136"/>
        <end position="153"/>
    </location>
</feature>
<protein>
    <submittedName>
        <fullName evidence="2">Ermin-like isoform X1</fullName>
    </submittedName>
</protein>
<feature type="region of interest" description="Disordered" evidence="1">
    <location>
        <begin position="126"/>
        <end position="158"/>
    </location>
</feature>
<sequence length="195" mass="21707">MPRAPDTKTEQMYQLSDPADPGAVGLSDSDNLVSTSGMSNKPKCRHANTAWAEYISSEKANLQVKEEEVVLEAQTLNLEPFDVTNEASHTRLNGGAEVPKEMSSAELHLSGDRWLEVVQEPEQECNPHVPVGFHQGPSPGYSSLPLPKKSSSSACHQKSFDHLNSSKYSTVSYRKIRRGNTRQKIEEFEYMIMNL</sequence>
<evidence type="ECO:0000256" key="1">
    <source>
        <dbReference type="SAM" id="MobiDB-lite"/>
    </source>
</evidence>
<proteinExistence type="predicted"/>
<dbReference type="InterPro" id="IPR008954">
    <property type="entry name" value="Moesin_tail_sf"/>
</dbReference>
<dbReference type="Pfam" id="PF20491">
    <property type="entry name" value="Ermin"/>
    <property type="match status" value="1"/>
</dbReference>
<dbReference type="EMBL" id="BRZM01000012">
    <property type="protein sequence ID" value="GLD52055.1"/>
    <property type="molecule type" value="Genomic_DNA"/>
</dbReference>
<dbReference type="Gene3D" id="6.10.360.10">
    <property type="match status" value="1"/>
</dbReference>
<keyword evidence="3" id="KW-1185">Reference proteome</keyword>
<accession>A0AAD3MEE8</accession>
<comment type="caution">
    <text evidence="2">The sequence shown here is derived from an EMBL/GenBank/DDBJ whole genome shotgun (WGS) entry which is preliminary data.</text>
</comment>
<evidence type="ECO:0000313" key="3">
    <source>
        <dbReference type="Proteomes" id="UP001279410"/>
    </source>
</evidence>
<dbReference type="Proteomes" id="UP001279410">
    <property type="component" value="Unassembled WGS sequence"/>
</dbReference>
<gene>
    <name evidence="2" type="ORF">AKAME5_000501500</name>
</gene>
<dbReference type="GO" id="GO:0008360">
    <property type="term" value="P:regulation of cell shape"/>
    <property type="evidence" value="ECO:0007669"/>
    <property type="project" value="InterPro"/>
</dbReference>
<reference evidence="2" key="1">
    <citation type="submission" date="2022-08" db="EMBL/GenBank/DDBJ databases">
        <title>Genome sequencing of akame (Lates japonicus).</title>
        <authorList>
            <person name="Hashiguchi Y."/>
            <person name="Takahashi H."/>
        </authorList>
    </citation>
    <scope>NUCLEOTIDE SEQUENCE</scope>
    <source>
        <strain evidence="2">Kochi</strain>
    </source>
</reference>
<organism evidence="2 3">
    <name type="scientific">Lates japonicus</name>
    <name type="common">Japanese lates</name>
    <dbReference type="NCBI Taxonomy" id="270547"/>
    <lineage>
        <taxon>Eukaryota</taxon>
        <taxon>Metazoa</taxon>
        <taxon>Chordata</taxon>
        <taxon>Craniata</taxon>
        <taxon>Vertebrata</taxon>
        <taxon>Euteleostomi</taxon>
        <taxon>Actinopterygii</taxon>
        <taxon>Neopterygii</taxon>
        <taxon>Teleostei</taxon>
        <taxon>Neoteleostei</taxon>
        <taxon>Acanthomorphata</taxon>
        <taxon>Carangaria</taxon>
        <taxon>Carangaria incertae sedis</taxon>
        <taxon>Centropomidae</taxon>
        <taxon>Lates</taxon>
    </lineage>
</organism>
<dbReference type="GO" id="GO:0051015">
    <property type="term" value="F:actin filament binding"/>
    <property type="evidence" value="ECO:0007669"/>
    <property type="project" value="InterPro"/>
</dbReference>